<dbReference type="SUPFAM" id="SSF56047">
    <property type="entry name" value="Ribosomal protein S8"/>
    <property type="match status" value="1"/>
</dbReference>
<gene>
    <name evidence="1" type="ORF">L249_4251</name>
</gene>
<organism evidence="1 2">
    <name type="scientific">Ophiocordyceps polyrhachis-furcata BCC 54312</name>
    <dbReference type="NCBI Taxonomy" id="1330021"/>
    <lineage>
        <taxon>Eukaryota</taxon>
        <taxon>Fungi</taxon>
        <taxon>Dikarya</taxon>
        <taxon>Ascomycota</taxon>
        <taxon>Pezizomycotina</taxon>
        <taxon>Sordariomycetes</taxon>
        <taxon>Hypocreomycetidae</taxon>
        <taxon>Hypocreales</taxon>
        <taxon>Ophiocordycipitaceae</taxon>
        <taxon>Ophiocordyceps</taxon>
    </lineage>
</organism>
<dbReference type="InterPro" id="IPR035987">
    <property type="entry name" value="Ribosomal_uS8_sf"/>
</dbReference>
<dbReference type="Gene3D" id="3.30.1490.10">
    <property type="match status" value="1"/>
</dbReference>
<accession>A0A367L7H3</accession>
<protein>
    <recommendedName>
        <fullName evidence="3">Ribosomal protein S8</fullName>
    </recommendedName>
</protein>
<proteinExistence type="predicted"/>
<evidence type="ECO:0000313" key="2">
    <source>
        <dbReference type="Proteomes" id="UP000253664"/>
    </source>
</evidence>
<evidence type="ECO:0000313" key="1">
    <source>
        <dbReference type="EMBL" id="RCI10378.1"/>
    </source>
</evidence>
<dbReference type="GO" id="GO:0006412">
    <property type="term" value="P:translation"/>
    <property type="evidence" value="ECO:0007669"/>
    <property type="project" value="InterPro"/>
</dbReference>
<dbReference type="AlphaFoldDB" id="A0A367L7H3"/>
<name>A0A367L7H3_9HYPO</name>
<sequence>MKLINNATNIDTTWYSQQYDSAFTPLHRYFEDVNSARLAITSVSNTKYNLLLALAMHRSGLFSGVCRSPASSPPSLEDMVSKPPQVVTQSNVARMRIWLGLKYLDGEPVFSKATLVTKPGRVVSTGIHKLGDLAQGFDSELSRGGTVGGLNVGELLFLGTACGILEVREALSRKVGGILLCRVS</sequence>
<dbReference type="GO" id="GO:0005840">
    <property type="term" value="C:ribosome"/>
    <property type="evidence" value="ECO:0007669"/>
    <property type="project" value="InterPro"/>
</dbReference>
<evidence type="ECO:0008006" key="3">
    <source>
        <dbReference type="Google" id="ProtNLM"/>
    </source>
</evidence>
<dbReference type="STRING" id="1330021.A0A367L7H3"/>
<dbReference type="EMBL" id="LKCN02000012">
    <property type="protein sequence ID" value="RCI10378.1"/>
    <property type="molecule type" value="Genomic_DNA"/>
</dbReference>
<dbReference type="OrthoDB" id="409928at2759"/>
<keyword evidence="2" id="KW-1185">Reference proteome</keyword>
<dbReference type="GO" id="GO:0003735">
    <property type="term" value="F:structural constituent of ribosome"/>
    <property type="evidence" value="ECO:0007669"/>
    <property type="project" value="InterPro"/>
</dbReference>
<reference evidence="1 2" key="1">
    <citation type="journal article" date="2015" name="BMC Genomics">
        <title>Insights from the genome of Ophiocordyceps polyrhachis-furcata to pathogenicity and host specificity in insect fungi.</title>
        <authorList>
            <person name="Wichadakul D."/>
            <person name="Kobmoo N."/>
            <person name="Ingsriswang S."/>
            <person name="Tangphatsornruang S."/>
            <person name="Chantasingh D."/>
            <person name="Luangsa-ard J.J."/>
            <person name="Eurwilaichitr L."/>
        </authorList>
    </citation>
    <scope>NUCLEOTIDE SEQUENCE [LARGE SCALE GENOMIC DNA]</scope>
    <source>
        <strain evidence="1 2">BCC 54312</strain>
    </source>
</reference>
<dbReference type="Proteomes" id="UP000253664">
    <property type="component" value="Unassembled WGS sequence"/>
</dbReference>
<comment type="caution">
    <text evidence="1">The sequence shown here is derived from an EMBL/GenBank/DDBJ whole genome shotgun (WGS) entry which is preliminary data.</text>
</comment>